<proteinExistence type="predicted"/>
<keyword evidence="1" id="KW-0812">Transmembrane</keyword>
<dbReference type="AlphaFoldDB" id="G0V682"/>
<reference key="2">
    <citation type="submission" date="2011-08" db="EMBL/GenBank/DDBJ databases">
        <title>Genome sequence of Naumovozyma castellii.</title>
        <authorList>
            <person name="Gordon J.L."/>
            <person name="Armisen D."/>
            <person name="Proux-Wera E."/>
            <person name="OhEigeartaigh S.S."/>
            <person name="Byrne K.P."/>
            <person name="Wolfe K.H."/>
        </authorList>
    </citation>
    <scope>NUCLEOTIDE SEQUENCE</scope>
    <source>
        <strain>Type strain:CBS 4309</strain>
    </source>
</reference>
<dbReference type="InParanoid" id="G0V682"/>
<feature type="transmembrane region" description="Helical" evidence="1">
    <location>
        <begin position="208"/>
        <end position="230"/>
    </location>
</feature>
<dbReference type="Pfam" id="PF13920">
    <property type="entry name" value="zf-C3HC4_3"/>
    <property type="match status" value="1"/>
</dbReference>
<dbReference type="Gene3D" id="3.30.40.10">
    <property type="entry name" value="Zinc/RING finger domain, C3HC4 (zinc finger)"/>
    <property type="match status" value="1"/>
</dbReference>
<evidence type="ECO:0000256" key="1">
    <source>
        <dbReference type="SAM" id="Phobius"/>
    </source>
</evidence>
<reference evidence="2 3" key="1">
    <citation type="journal article" date="2011" name="Proc. Natl. Acad. Sci. U.S.A.">
        <title>Evolutionary erosion of yeast sex chromosomes by mating-type switching accidents.</title>
        <authorList>
            <person name="Gordon J.L."/>
            <person name="Armisen D."/>
            <person name="Proux-Wera E."/>
            <person name="Oheigeartaigh S.S."/>
            <person name="Byrne K.P."/>
            <person name="Wolfe K.H."/>
        </authorList>
    </citation>
    <scope>NUCLEOTIDE SEQUENCE [LARGE SCALE GENOMIC DNA]</scope>
    <source>
        <strain evidence="3">ATCC 76901 / BCRC 22586 / CBS 4309 / NBRC 1992 / NRRL Y-12630</strain>
    </source>
</reference>
<dbReference type="OrthoDB" id="66726at2759"/>
<dbReference type="RefSeq" id="XP_003673361.1">
    <property type="nucleotide sequence ID" value="XM_003673313.1"/>
</dbReference>
<dbReference type="PANTHER" id="PTHR22696:SF1">
    <property type="entry name" value="E3 UBIQUITIN-PROTEIN LIGASE RNF26"/>
    <property type="match status" value="1"/>
</dbReference>
<dbReference type="GO" id="GO:0061630">
    <property type="term" value="F:ubiquitin protein ligase activity"/>
    <property type="evidence" value="ECO:0007669"/>
    <property type="project" value="TreeGrafter"/>
</dbReference>
<organism evidence="2 3">
    <name type="scientific">Naumovozyma castellii</name>
    <name type="common">Yeast</name>
    <name type="synonym">Saccharomyces castellii</name>
    <dbReference type="NCBI Taxonomy" id="27288"/>
    <lineage>
        <taxon>Eukaryota</taxon>
        <taxon>Fungi</taxon>
        <taxon>Dikarya</taxon>
        <taxon>Ascomycota</taxon>
        <taxon>Saccharomycotina</taxon>
        <taxon>Saccharomycetes</taxon>
        <taxon>Saccharomycetales</taxon>
        <taxon>Saccharomycetaceae</taxon>
        <taxon>Naumovozyma</taxon>
    </lineage>
</organism>
<feature type="transmembrane region" description="Helical" evidence="1">
    <location>
        <begin position="122"/>
        <end position="140"/>
    </location>
</feature>
<sequence>MMMNYTSTIIQSMQNCTLLQGPLAVPISESVLNLTRREKLLGGALLYIHFPYSLITLITSFIIYRIISMTPLKSNIKGVTLPIWSKVLFHISALVPLLIVVTTIILNLQTGWEIPILSSKSFLRRFFIAISWSRCIQTFLSTTTNTMPLSDNDYNLFELSIQFHYMTLFEDKNKIYSLDIMMELASRIVIHILELLNLRSYWFISNTILRLSFFVYLLSNFNQIPYYFMIRESTNILSLTIIIIYSIFSGSLSATFNSIKHQREDEEDEMGEEGFSTHIFNLATYFVSGNCKNGTISVKQHSKHIEINPETRKHSYILSGYLIQRKTNPEDFPILTKKRKRNSIWTTLIGRILNTLDLLRYCFIKLKTSLSRRKTPFRASNQQEQLPIRSMGGMDLNKFIDESNYRFILTKMDPKLCLYDPELYLLPESDTSPDYIPEDIESISDSELDFQCESDSGCEHEIQVVKETDHDELLDLLFSEPIADPKWYLSIWSILTTNKSLGDTNRLTRLQYSKLNQKEILQSVIFQMRNKNNDNDNNDDTHSFVMDDDELELKCLVCEKHNRNIVLWPCKCLAICEHCRVTLGSRGFKSCVSCSTDVESYTKLNIV</sequence>
<dbReference type="GeneID" id="96900459"/>
<dbReference type="FunCoup" id="G0V682">
    <property type="interactions" value="32"/>
</dbReference>
<protein>
    <recommendedName>
        <fullName evidence="4">RING-type domain-containing protein</fullName>
    </recommendedName>
</protein>
<name>G0V682_NAUCA</name>
<feature type="transmembrane region" description="Helical" evidence="1">
    <location>
        <begin position="44"/>
        <end position="67"/>
    </location>
</feature>
<evidence type="ECO:0000313" key="2">
    <source>
        <dbReference type="EMBL" id="CCC66974.1"/>
    </source>
</evidence>
<dbReference type="InterPro" id="IPR013083">
    <property type="entry name" value="Znf_RING/FYVE/PHD"/>
</dbReference>
<gene>
    <name evidence="2" type="primary">NCAS0A04160</name>
    <name evidence="2" type="ordered locus">NCAS_0A04160</name>
</gene>
<dbReference type="EMBL" id="HE576752">
    <property type="protein sequence ID" value="CCC66974.1"/>
    <property type="molecule type" value="Genomic_DNA"/>
</dbReference>
<keyword evidence="1" id="KW-1133">Transmembrane helix</keyword>
<dbReference type="GO" id="GO:0006511">
    <property type="term" value="P:ubiquitin-dependent protein catabolic process"/>
    <property type="evidence" value="ECO:0007669"/>
    <property type="project" value="TreeGrafter"/>
</dbReference>
<dbReference type="Proteomes" id="UP000001640">
    <property type="component" value="Chromosome 1"/>
</dbReference>
<feature type="transmembrane region" description="Helical" evidence="1">
    <location>
        <begin position="236"/>
        <end position="256"/>
    </location>
</feature>
<keyword evidence="3" id="KW-1185">Reference proteome</keyword>
<dbReference type="OMA" id="CLSHCIE"/>
<feature type="transmembrane region" description="Helical" evidence="1">
    <location>
        <begin position="87"/>
        <end position="110"/>
    </location>
</feature>
<dbReference type="eggNOG" id="ENOG502S2K4">
    <property type="taxonomic scope" value="Eukaryota"/>
</dbReference>
<dbReference type="GO" id="GO:0016567">
    <property type="term" value="P:protein ubiquitination"/>
    <property type="evidence" value="ECO:0007669"/>
    <property type="project" value="TreeGrafter"/>
</dbReference>
<evidence type="ECO:0000313" key="3">
    <source>
        <dbReference type="Proteomes" id="UP000001640"/>
    </source>
</evidence>
<keyword evidence="1" id="KW-0472">Membrane</keyword>
<dbReference type="PANTHER" id="PTHR22696">
    <property type="entry name" value="E3 UBIQUITIN-PROTEIN LIGASE RNF26"/>
    <property type="match status" value="1"/>
</dbReference>
<evidence type="ECO:0008006" key="4">
    <source>
        <dbReference type="Google" id="ProtNLM"/>
    </source>
</evidence>
<accession>G0V682</accession>
<dbReference type="HOGENOM" id="CLU_026112_0_0_1"/>
<dbReference type="KEGG" id="ncs:NCAS_0A04160"/>